<evidence type="ECO:0000313" key="3">
    <source>
        <dbReference type="EMBL" id="GAA3374305.1"/>
    </source>
</evidence>
<dbReference type="Proteomes" id="UP001499990">
    <property type="component" value="Unassembled WGS sequence"/>
</dbReference>
<evidence type="ECO:0000256" key="1">
    <source>
        <dbReference type="SAM" id="MobiDB-lite"/>
    </source>
</evidence>
<gene>
    <name evidence="3" type="ORF">GCM10020367_37680</name>
</gene>
<dbReference type="InterPro" id="IPR034768">
    <property type="entry name" value="4FE4S_WBL"/>
</dbReference>
<dbReference type="EMBL" id="BAAAYL010000001">
    <property type="protein sequence ID" value="GAA3374305.1"/>
    <property type="molecule type" value="Genomic_DNA"/>
</dbReference>
<feature type="compositionally biased region" description="Low complexity" evidence="1">
    <location>
        <begin position="82"/>
        <end position="99"/>
    </location>
</feature>
<name>A0ABP6SE66_9ACTN</name>
<reference evidence="4" key="1">
    <citation type="journal article" date="2019" name="Int. J. Syst. Evol. Microbiol.">
        <title>The Global Catalogue of Microorganisms (GCM) 10K type strain sequencing project: providing services to taxonomists for standard genome sequencing and annotation.</title>
        <authorList>
            <consortium name="The Broad Institute Genomics Platform"/>
            <consortium name="The Broad Institute Genome Sequencing Center for Infectious Disease"/>
            <person name="Wu L."/>
            <person name="Ma J."/>
        </authorList>
    </citation>
    <scope>NUCLEOTIDE SEQUENCE [LARGE SCALE GENOMIC DNA]</scope>
    <source>
        <strain evidence="4">JCM 9651</strain>
    </source>
</reference>
<protein>
    <recommendedName>
        <fullName evidence="2">4Fe-4S Wbl-type domain-containing protein</fullName>
    </recommendedName>
</protein>
<comment type="caution">
    <text evidence="3">The sequence shown here is derived from an EMBL/GenBank/DDBJ whole genome shotgun (WGS) entry which is preliminary data.</text>
</comment>
<evidence type="ECO:0000259" key="2">
    <source>
        <dbReference type="PROSITE" id="PS51674"/>
    </source>
</evidence>
<dbReference type="Pfam" id="PF02467">
    <property type="entry name" value="Whib"/>
    <property type="match status" value="1"/>
</dbReference>
<accession>A0ABP6SE66</accession>
<proteinExistence type="predicted"/>
<keyword evidence="4" id="KW-1185">Reference proteome</keyword>
<organism evidence="3 4">
    <name type="scientific">Streptomyces sannanensis</name>
    <dbReference type="NCBI Taxonomy" id="285536"/>
    <lineage>
        <taxon>Bacteria</taxon>
        <taxon>Bacillati</taxon>
        <taxon>Actinomycetota</taxon>
        <taxon>Actinomycetes</taxon>
        <taxon>Kitasatosporales</taxon>
        <taxon>Streptomycetaceae</taxon>
        <taxon>Streptomyces</taxon>
    </lineage>
</organism>
<sequence length="107" mass="10965">MHLPDSSSWQAAAACAGLSPSVVFARRSQQAAPALRACAVCLVQRECEAAVAPAESWFDGVCAGRLWRNGRPVAAKRRATTRRPGGTAVASAGTSARATEITGGGRG</sequence>
<dbReference type="PROSITE" id="PS51674">
    <property type="entry name" value="4FE4S_WBL"/>
    <property type="match status" value="1"/>
</dbReference>
<feature type="region of interest" description="Disordered" evidence="1">
    <location>
        <begin position="74"/>
        <end position="107"/>
    </location>
</feature>
<dbReference type="RefSeq" id="WP_345039058.1">
    <property type="nucleotide sequence ID" value="NZ_BAAAYL010000001.1"/>
</dbReference>
<evidence type="ECO:0000313" key="4">
    <source>
        <dbReference type="Proteomes" id="UP001499990"/>
    </source>
</evidence>
<feature type="domain" description="4Fe-4S Wbl-type" evidence="2">
    <location>
        <begin position="14"/>
        <end position="72"/>
    </location>
</feature>